<name>A0A1H3R7S8_9FIRM</name>
<dbReference type="InterPro" id="IPR024170">
    <property type="entry name" value="Aminoglycoside_N6-AcTrfrase"/>
</dbReference>
<evidence type="ECO:0000256" key="7">
    <source>
        <dbReference type="ARBA" id="ARBA00029660"/>
    </source>
</evidence>
<evidence type="ECO:0000256" key="1">
    <source>
        <dbReference type="ARBA" id="ARBA00011738"/>
    </source>
</evidence>
<dbReference type="PROSITE" id="PS51186">
    <property type="entry name" value="GNAT"/>
    <property type="match status" value="1"/>
</dbReference>
<evidence type="ECO:0000256" key="3">
    <source>
        <dbReference type="ARBA" id="ARBA00017677"/>
    </source>
</evidence>
<keyword evidence="4 10" id="KW-0808">Transferase</keyword>
<reference evidence="10 11" key="1">
    <citation type="submission" date="2016-10" db="EMBL/GenBank/DDBJ databases">
        <authorList>
            <person name="de Groot N.N."/>
        </authorList>
    </citation>
    <scope>NUCLEOTIDE SEQUENCE [LARGE SCALE GENOMIC DNA]</scope>
    <source>
        <strain evidence="10 11">DSM 21650</strain>
    </source>
</reference>
<sequence>MGEQKEIDKCIQKANKAILNDWVKMGIQLWPDYLENELKDIFLGILGSDKEECFLYYLDNEYVGFINVSIRNDYVNGSESSPVGYVEGIYVKPEHRNRNIARKLVRAGELWASGRGCKQMASDILIDNNISYDFHKKVGFNEVERVICFIKDIND</sequence>
<keyword evidence="6" id="KW-0012">Acyltransferase</keyword>
<dbReference type="EC" id="2.3.1.82" evidence="2"/>
<dbReference type="Proteomes" id="UP000198625">
    <property type="component" value="Unassembled WGS sequence"/>
</dbReference>
<evidence type="ECO:0000256" key="8">
    <source>
        <dbReference type="ARBA" id="ARBA00048923"/>
    </source>
</evidence>
<dbReference type="SUPFAM" id="SSF55729">
    <property type="entry name" value="Acyl-CoA N-acyltransferases (Nat)"/>
    <property type="match status" value="1"/>
</dbReference>
<evidence type="ECO:0000313" key="11">
    <source>
        <dbReference type="Proteomes" id="UP000198625"/>
    </source>
</evidence>
<dbReference type="Gene3D" id="3.40.630.30">
    <property type="match status" value="1"/>
</dbReference>
<dbReference type="STRING" id="415015.SAMN05660462_02237"/>
<evidence type="ECO:0000256" key="6">
    <source>
        <dbReference type="ARBA" id="ARBA00023315"/>
    </source>
</evidence>
<dbReference type="PIRSF" id="PIRSF000452">
    <property type="entry name" value="6-N-acetyltransf"/>
    <property type="match status" value="1"/>
</dbReference>
<dbReference type="InterPro" id="IPR000182">
    <property type="entry name" value="GNAT_dom"/>
</dbReference>
<feature type="domain" description="N-acetyltransferase" evidence="9">
    <location>
        <begin position="9"/>
        <end position="155"/>
    </location>
</feature>
<dbReference type="EMBL" id="FNQE01000025">
    <property type="protein sequence ID" value="SDZ21288.1"/>
    <property type="molecule type" value="Genomic_DNA"/>
</dbReference>
<dbReference type="CDD" id="cd04301">
    <property type="entry name" value="NAT_SF"/>
    <property type="match status" value="1"/>
</dbReference>
<accession>A0A1H3R7S8</accession>
<evidence type="ECO:0000313" key="10">
    <source>
        <dbReference type="EMBL" id="SDZ21288.1"/>
    </source>
</evidence>
<keyword evidence="5" id="KW-0046">Antibiotic resistance</keyword>
<dbReference type="PANTHER" id="PTHR43072">
    <property type="entry name" value="N-ACETYLTRANSFERASE"/>
    <property type="match status" value="1"/>
</dbReference>
<dbReference type="Pfam" id="PF00583">
    <property type="entry name" value="Acetyltransf_1"/>
    <property type="match status" value="1"/>
</dbReference>
<dbReference type="GO" id="GO:0046677">
    <property type="term" value="P:response to antibiotic"/>
    <property type="evidence" value="ECO:0007669"/>
    <property type="project" value="UniProtKB-KW"/>
</dbReference>
<dbReference type="RefSeq" id="WP_208975256.1">
    <property type="nucleotide sequence ID" value="NZ_FNQE01000025.1"/>
</dbReference>
<dbReference type="AlphaFoldDB" id="A0A1H3R7S8"/>
<organism evidence="10 11">
    <name type="scientific">Proteiniborus ethanoligenes</name>
    <dbReference type="NCBI Taxonomy" id="415015"/>
    <lineage>
        <taxon>Bacteria</taxon>
        <taxon>Bacillati</taxon>
        <taxon>Bacillota</taxon>
        <taxon>Clostridia</taxon>
        <taxon>Eubacteriales</taxon>
        <taxon>Proteiniborus</taxon>
    </lineage>
</organism>
<keyword evidence="11" id="KW-1185">Reference proteome</keyword>
<comment type="catalytic activity">
    <reaction evidence="8">
        <text>kanamycin B + acetyl-CoA = N(6')-acetylkanamycin B + CoA + H(+)</text>
        <dbReference type="Rhea" id="RHEA:16449"/>
        <dbReference type="ChEBI" id="CHEBI:15378"/>
        <dbReference type="ChEBI" id="CHEBI:57287"/>
        <dbReference type="ChEBI" id="CHEBI:57288"/>
        <dbReference type="ChEBI" id="CHEBI:58390"/>
        <dbReference type="ChEBI" id="CHEBI:58549"/>
        <dbReference type="EC" id="2.3.1.82"/>
    </reaction>
</comment>
<proteinExistence type="predicted"/>
<evidence type="ECO:0000259" key="9">
    <source>
        <dbReference type="PROSITE" id="PS51186"/>
    </source>
</evidence>
<dbReference type="InterPro" id="IPR016181">
    <property type="entry name" value="Acyl_CoA_acyltransferase"/>
</dbReference>
<comment type="subunit">
    <text evidence="1">Homodimer.</text>
</comment>
<gene>
    <name evidence="10" type="ORF">SAMN05660462_02237</name>
</gene>
<dbReference type="GO" id="GO:0047663">
    <property type="term" value="F:aminoglycoside 6'-N-acetyltransferase activity"/>
    <property type="evidence" value="ECO:0007669"/>
    <property type="project" value="UniProtKB-EC"/>
</dbReference>
<evidence type="ECO:0000256" key="2">
    <source>
        <dbReference type="ARBA" id="ARBA00012888"/>
    </source>
</evidence>
<evidence type="ECO:0000256" key="4">
    <source>
        <dbReference type="ARBA" id="ARBA00022679"/>
    </source>
</evidence>
<evidence type="ECO:0000256" key="5">
    <source>
        <dbReference type="ARBA" id="ARBA00023251"/>
    </source>
</evidence>
<protein>
    <recommendedName>
        <fullName evidence="3">Aminoglycoside N(6')-acetyltransferase type 1</fullName>
        <ecNumber evidence="2">2.3.1.82</ecNumber>
    </recommendedName>
    <alternativeName>
        <fullName evidence="7">Aminoglycoside resistance protein</fullName>
    </alternativeName>
</protein>
<dbReference type="NCBIfam" id="NF043067">
    <property type="entry name" value="AAC_6p_group_E"/>
    <property type="match status" value="1"/>
</dbReference>